<name>A0A2N5U5B1_9BASI</name>
<comment type="caution">
    <text evidence="3">The sequence shown here is derived from an EMBL/GenBank/DDBJ whole genome shotgun (WGS) entry which is preliminary data.</text>
</comment>
<proteinExistence type="predicted"/>
<dbReference type="EMBL" id="PGCI01000976">
    <property type="protein sequence ID" value="PLW10141.1"/>
    <property type="molecule type" value="Genomic_DNA"/>
</dbReference>
<reference evidence="3 4" key="1">
    <citation type="submission" date="2017-11" db="EMBL/GenBank/DDBJ databases">
        <title>De novo assembly and phasing of dikaryotic genomes from two isolates of Puccinia coronata f. sp. avenae, the causal agent of oat crown rust.</title>
        <authorList>
            <person name="Miller M.E."/>
            <person name="Zhang Y."/>
            <person name="Omidvar V."/>
            <person name="Sperschneider J."/>
            <person name="Schwessinger B."/>
            <person name="Raley C."/>
            <person name="Palmer J.M."/>
            <person name="Garnica D."/>
            <person name="Upadhyaya N."/>
            <person name="Rathjen J."/>
            <person name="Taylor J.M."/>
            <person name="Park R.F."/>
            <person name="Dodds P.N."/>
            <person name="Hirsch C.D."/>
            <person name="Kianian S.F."/>
            <person name="Figueroa M."/>
        </authorList>
    </citation>
    <scope>NUCLEOTIDE SEQUENCE [LARGE SCALE GENOMIC DNA]</scope>
    <source>
        <strain evidence="3">12SD80</strain>
    </source>
</reference>
<protein>
    <submittedName>
        <fullName evidence="3">Uncharacterized protein</fullName>
    </submittedName>
</protein>
<evidence type="ECO:0000313" key="2">
    <source>
        <dbReference type="EMBL" id="PLW10141.1"/>
    </source>
</evidence>
<evidence type="ECO:0000256" key="1">
    <source>
        <dbReference type="SAM" id="MobiDB-lite"/>
    </source>
</evidence>
<feature type="compositionally biased region" description="Low complexity" evidence="1">
    <location>
        <begin position="64"/>
        <end position="74"/>
    </location>
</feature>
<dbReference type="AlphaFoldDB" id="A0A2N5U5B1"/>
<accession>A0A2N5U5B1</accession>
<gene>
    <name evidence="3" type="ORF">PCASD_20104</name>
    <name evidence="2" type="ORF">PCASD_26100</name>
</gene>
<sequence>MPPQLIPRNGGANQTTTSTNNTPHSNPKNTSPSKSDWLQSANDSPPSNNDSLDKDENIDKASDSLRSSADSSYSNKDLPPMPFEYTSPVSVSEAH</sequence>
<feature type="compositionally biased region" description="Low complexity" evidence="1">
    <location>
        <begin position="13"/>
        <end position="35"/>
    </location>
</feature>
<feature type="compositionally biased region" description="Basic and acidic residues" evidence="1">
    <location>
        <begin position="51"/>
        <end position="63"/>
    </location>
</feature>
<organism evidence="3 4">
    <name type="scientific">Puccinia coronata f. sp. avenae</name>
    <dbReference type="NCBI Taxonomy" id="200324"/>
    <lineage>
        <taxon>Eukaryota</taxon>
        <taxon>Fungi</taxon>
        <taxon>Dikarya</taxon>
        <taxon>Basidiomycota</taxon>
        <taxon>Pucciniomycotina</taxon>
        <taxon>Pucciniomycetes</taxon>
        <taxon>Pucciniales</taxon>
        <taxon>Pucciniaceae</taxon>
        <taxon>Puccinia</taxon>
    </lineage>
</organism>
<feature type="region of interest" description="Disordered" evidence="1">
    <location>
        <begin position="1"/>
        <end position="95"/>
    </location>
</feature>
<evidence type="ECO:0000313" key="3">
    <source>
        <dbReference type="EMBL" id="PLW32964.1"/>
    </source>
</evidence>
<evidence type="ECO:0000313" key="4">
    <source>
        <dbReference type="Proteomes" id="UP000235392"/>
    </source>
</evidence>
<dbReference type="EMBL" id="PGCI01000231">
    <property type="protein sequence ID" value="PLW32964.1"/>
    <property type="molecule type" value="Genomic_DNA"/>
</dbReference>
<dbReference type="Proteomes" id="UP000235392">
    <property type="component" value="Unassembled WGS sequence"/>
</dbReference>